<reference evidence="1 2" key="1">
    <citation type="journal article" date="2016" name="Nat. Commun.">
        <title>Thousands of microbial genomes shed light on interconnected biogeochemical processes in an aquifer system.</title>
        <authorList>
            <person name="Anantharaman K."/>
            <person name="Brown C.T."/>
            <person name="Hug L.A."/>
            <person name="Sharon I."/>
            <person name="Castelle C.J."/>
            <person name="Probst A.J."/>
            <person name="Thomas B.C."/>
            <person name="Singh A."/>
            <person name="Wilkins M.J."/>
            <person name="Karaoz U."/>
            <person name="Brodie E.L."/>
            <person name="Williams K.H."/>
            <person name="Hubbard S.S."/>
            <person name="Banfield J.F."/>
        </authorList>
    </citation>
    <scope>NUCLEOTIDE SEQUENCE [LARGE SCALE GENOMIC DNA]</scope>
</reference>
<protein>
    <submittedName>
        <fullName evidence="1">Uncharacterized protein</fullName>
    </submittedName>
</protein>
<sequence length="190" mass="21088">MLGTIEGRNPKRSAFGQSVPKAIPLKKTAKPLNTPIESCQSEQFRDMSRAICTAHAPHLVAKDATQVPLLSRNHYPSARFISYTHADISGKTAALAKQPDGALSDEQAIIYGLPDKVFQKSNLLLADLAFNKALEVIDRFLKRDRFLVNPTQLIDLPIQSVIQFVWDTFACHLTTPHITVRLHCFGSPKT</sequence>
<evidence type="ECO:0000313" key="2">
    <source>
        <dbReference type="Proteomes" id="UP000178650"/>
    </source>
</evidence>
<dbReference type="AlphaFoldDB" id="A0A1G2IUN7"/>
<dbReference type="Proteomes" id="UP000178650">
    <property type="component" value="Unassembled WGS sequence"/>
</dbReference>
<comment type="caution">
    <text evidence="1">The sequence shown here is derived from an EMBL/GenBank/DDBJ whole genome shotgun (WGS) entry which is preliminary data.</text>
</comment>
<gene>
    <name evidence="1" type="ORF">A2358_03395</name>
</gene>
<dbReference type="EMBL" id="MHPJ01000023">
    <property type="protein sequence ID" value="OGZ78342.1"/>
    <property type="molecule type" value="Genomic_DNA"/>
</dbReference>
<accession>A0A1G2IUN7</accession>
<evidence type="ECO:0000313" key="1">
    <source>
        <dbReference type="EMBL" id="OGZ78342.1"/>
    </source>
</evidence>
<organism evidence="1 2">
    <name type="scientific">Candidatus Staskawiczbacteria bacterium RIFOXYB1_FULL_37_44</name>
    <dbReference type="NCBI Taxonomy" id="1802223"/>
    <lineage>
        <taxon>Bacteria</taxon>
        <taxon>Candidatus Staskawicziibacteriota</taxon>
    </lineage>
</organism>
<name>A0A1G2IUN7_9BACT</name>
<proteinExistence type="predicted"/>